<dbReference type="InterPro" id="IPR025524">
    <property type="entry name" value="DUF4412"/>
</dbReference>
<evidence type="ECO:0000313" key="2">
    <source>
        <dbReference type="Proteomes" id="UP000502179"/>
    </source>
</evidence>
<sequence length="261" mass="29194">MRNNIVFWFLFGLFLLGSSFAEAGMLIVQQSPSGEELTWACEGAKFRMGNKEVYTVMDADSQRIYTVMVKEREYTVSTAAEVRRQMEEMQKQLSRLKTLEKKFKGLGKLFGGKKEEKPQDSSSLGPKVTYKPTGDKKHIAGYKALKVLQLEDGHPVAELWVSEALAKDIAQACDYSKLEAMIKAMTPEGQQMAVYEKGRPRVGPFKGEGISGFPVKVVDMAQGKEILRLIKAEKKRLSSSYFKVPEGFKRLEVGKSGASPF</sequence>
<dbReference type="Pfam" id="PF14371">
    <property type="entry name" value="DUF4412"/>
    <property type="match status" value="1"/>
</dbReference>
<accession>A0A6G7PVF7</accession>
<dbReference type="RefSeq" id="WP_166031883.1">
    <property type="nucleotide sequence ID" value="NZ_CP048877.1"/>
</dbReference>
<protein>
    <submittedName>
        <fullName evidence="1">DUF4412 domain-containing protein</fullName>
    </submittedName>
</protein>
<name>A0A6G7PVF7_9BACT</name>
<reference evidence="1 2" key="1">
    <citation type="submission" date="2020-02" db="EMBL/GenBank/DDBJ databases">
        <title>Genome analysis of Thermosulfuriphilus ammonigenes ST65T, an anaerobic thermophilic chemolithoautotrophic bacterium isolated from a deep-sea hydrothermal vent.</title>
        <authorList>
            <person name="Slobodkina G."/>
            <person name="Allioux M."/>
            <person name="Merkel A."/>
            <person name="Alain K."/>
            <person name="Jebbar M."/>
            <person name="Slobodkin A."/>
        </authorList>
    </citation>
    <scope>NUCLEOTIDE SEQUENCE [LARGE SCALE GENOMIC DNA]</scope>
    <source>
        <strain evidence="1 2">ST65</strain>
    </source>
</reference>
<evidence type="ECO:0000313" key="1">
    <source>
        <dbReference type="EMBL" id="QIJ71665.1"/>
    </source>
</evidence>
<dbReference type="Proteomes" id="UP000502179">
    <property type="component" value="Chromosome"/>
</dbReference>
<proteinExistence type="predicted"/>
<dbReference type="KEGG" id="tav:G4V39_04990"/>
<dbReference type="AlphaFoldDB" id="A0A6G7PVF7"/>
<keyword evidence="2" id="KW-1185">Reference proteome</keyword>
<organism evidence="1 2">
    <name type="scientific">Thermosulfuriphilus ammonigenes</name>
    <dbReference type="NCBI Taxonomy" id="1936021"/>
    <lineage>
        <taxon>Bacteria</taxon>
        <taxon>Pseudomonadati</taxon>
        <taxon>Thermodesulfobacteriota</taxon>
        <taxon>Thermodesulfobacteria</taxon>
        <taxon>Thermodesulfobacteriales</taxon>
        <taxon>Thermodesulfobacteriaceae</taxon>
        <taxon>Thermosulfuriphilus</taxon>
    </lineage>
</organism>
<gene>
    <name evidence="1" type="ORF">G4V39_04990</name>
</gene>
<dbReference type="EMBL" id="CP048877">
    <property type="protein sequence ID" value="QIJ71665.1"/>
    <property type="molecule type" value="Genomic_DNA"/>
</dbReference>